<evidence type="ECO:0000256" key="1">
    <source>
        <dbReference type="SAM" id="MobiDB-lite"/>
    </source>
</evidence>
<feature type="domain" description="PH" evidence="2">
    <location>
        <begin position="188"/>
        <end position="369"/>
    </location>
</feature>
<dbReference type="Gene3D" id="2.30.29.30">
    <property type="entry name" value="Pleckstrin-homology domain (PH domain)/Phosphotyrosine-binding domain (PTB)"/>
    <property type="match status" value="1"/>
</dbReference>
<dbReference type="InterPro" id="IPR011993">
    <property type="entry name" value="PH-like_dom_sf"/>
</dbReference>
<sequence length="794" mass="85861">MPPPPLPHTASGLKHIKPPSRSSTISSASGAPIGRIGASGEPLSPSSPTTMLAPNLLRPGTERLGLAPLPPVTKPPATHDRPGLYQQKSRSLIDLSGPLRREFSPSSSRVQSPARTPIAQQPSAGALLSPAGKEDADVALNMRRRRSMFEVGAAPPPYSIIHRRPEGPQVIFPREEEGRERLPGYFCGVHIEGYLPRKMEFSAPGVQAKDRSWRRLYFVLHGTSLRVYKNDLSGSALPSKGVWGSMSGTHVHLEPMNAATPVQTKDGPAVAPSSSSSGGSVLANGITPKAVVAQIVHSSSEARHLGSGGAPPTPARNYTLQGAESGLAADYLKRRHVVRVRLEGEQFLLQTRNDRHVVDWIEALQASTNVALDLEKRCPSSSPSRAAAAAVASRARPIRRRSARGRPRRPTWPRRSGARCAMPAAAAVAAPPSPARRRPRAPSTRCCARNTHTCSASRRATSERARTHRRTHTHTTLLGPPSHPQDLCSAYLRAIRSAASSIPPLPHSAPSSLSHKCPTKARSAPPSWPHTPSCPIYRLALLARYARACVTDHLHLPLPCCSGGMLLLPQTCRSSARLCLCARFGALGRWRRLALLSVPLVCACLALARAAVLRCAACCAARLGLDVLRCRRLLLHECVLRLGCRRSHDVWRELAPRDEGVRGALELLEPQLRVCDAAQHGGAVCLGVRERVLVLEAHAGEAFVAHKRKVPRRVRRHEGRGGGGADALERLPGLEHRLDLARLQLLLLVVLEMRLMQRKGMLRHSAHLVGRIGGDEVLEARAPGAALRTERGQR</sequence>
<dbReference type="PANTHER" id="PTHR37283">
    <property type="entry name" value="PH DOMAIN-CONTAINING PROTEIN YHR131C"/>
    <property type="match status" value="1"/>
</dbReference>
<dbReference type="Proteomes" id="UP000245946">
    <property type="component" value="Unassembled WGS sequence"/>
</dbReference>
<reference evidence="3 4" key="1">
    <citation type="journal article" date="2018" name="Mol. Biol. Evol.">
        <title>Broad Genomic Sampling Reveals a Smut Pathogenic Ancestry of the Fungal Clade Ustilaginomycotina.</title>
        <authorList>
            <person name="Kijpornyongpan T."/>
            <person name="Mondo S.J."/>
            <person name="Barry K."/>
            <person name="Sandor L."/>
            <person name="Lee J."/>
            <person name="Lipzen A."/>
            <person name="Pangilinan J."/>
            <person name="LaButti K."/>
            <person name="Hainaut M."/>
            <person name="Henrissat B."/>
            <person name="Grigoriev I.V."/>
            <person name="Spatafora J.W."/>
            <person name="Aime M.C."/>
        </authorList>
    </citation>
    <scope>NUCLEOTIDE SEQUENCE [LARGE SCALE GENOMIC DNA]</scope>
    <source>
        <strain evidence="3 4">MCA 4186</strain>
    </source>
</reference>
<dbReference type="SMART" id="SM00233">
    <property type="entry name" value="PH"/>
    <property type="match status" value="1"/>
</dbReference>
<dbReference type="SUPFAM" id="SSF50729">
    <property type="entry name" value="PH domain-like"/>
    <property type="match status" value="1"/>
</dbReference>
<evidence type="ECO:0000259" key="2">
    <source>
        <dbReference type="PROSITE" id="PS50003"/>
    </source>
</evidence>
<dbReference type="AlphaFoldDB" id="A0A316Z8B7"/>
<evidence type="ECO:0000313" key="3">
    <source>
        <dbReference type="EMBL" id="PWN97182.1"/>
    </source>
</evidence>
<feature type="compositionally biased region" description="Low complexity" evidence="1">
    <location>
        <begin position="413"/>
        <end position="430"/>
    </location>
</feature>
<dbReference type="PANTHER" id="PTHR37283:SF1">
    <property type="entry name" value="PH DOMAIN-CONTAINING PROTEIN YHR131C"/>
    <property type="match status" value="1"/>
</dbReference>
<dbReference type="EMBL" id="KZ819296">
    <property type="protein sequence ID" value="PWN97182.1"/>
    <property type="molecule type" value="Genomic_DNA"/>
</dbReference>
<feature type="compositionally biased region" description="Low complexity" evidence="1">
    <location>
        <begin position="379"/>
        <end position="395"/>
    </location>
</feature>
<organism evidence="3 4">
    <name type="scientific">Tilletiopsis washingtonensis</name>
    <dbReference type="NCBI Taxonomy" id="58919"/>
    <lineage>
        <taxon>Eukaryota</taxon>
        <taxon>Fungi</taxon>
        <taxon>Dikarya</taxon>
        <taxon>Basidiomycota</taxon>
        <taxon>Ustilaginomycotina</taxon>
        <taxon>Exobasidiomycetes</taxon>
        <taxon>Entylomatales</taxon>
        <taxon>Entylomatales incertae sedis</taxon>
        <taxon>Tilletiopsis</taxon>
    </lineage>
</organism>
<dbReference type="GeneID" id="37273302"/>
<dbReference type="PROSITE" id="PS50003">
    <property type="entry name" value="PH_DOMAIN"/>
    <property type="match status" value="1"/>
</dbReference>
<feature type="compositionally biased region" description="Low complexity" evidence="1">
    <location>
        <begin position="441"/>
        <end position="459"/>
    </location>
</feature>
<keyword evidence="4" id="KW-1185">Reference proteome</keyword>
<feature type="compositionally biased region" description="Polar residues" evidence="1">
    <location>
        <begin position="104"/>
        <end position="123"/>
    </location>
</feature>
<gene>
    <name evidence="3" type="ORF">FA09DRAFT_63973</name>
</gene>
<name>A0A316Z8B7_9BASI</name>
<feature type="compositionally biased region" description="Basic residues" evidence="1">
    <location>
        <begin position="396"/>
        <end position="412"/>
    </location>
</feature>
<proteinExistence type="predicted"/>
<dbReference type="STRING" id="58919.A0A316Z8B7"/>
<dbReference type="OrthoDB" id="5865767at2759"/>
<feature type="region of interest" description="Disordered" evidence="1">
    <location>
        <begin position="376"/>
        <end position="480"/>
    </location>
</feature>
<protein>
    <recommendedName>
        <fullName evidence="2">PH domain-containing protein</fullName>
    </recommendedName>
</protein>
<feature type="region of interest" description="Disordered" evidence="1">
    <location>
        <begin position="1"/>
        <end position="132"/>
    </location>
</feature>
<dbReference type="RefSeq" id="XP_025597461.1">
    <property type="nucleotide sequence ID" value="XM_025745758.1"/>
</dbReference>
<evidence type="ECO:0000313" key="4">
    <source>
        <dbReference type="Proteomes" id="UP000245946"/>
    </source>
</evidence>
<dbReference type="InterPro" id="IPR001849">
    <property type="entry name" value="PH_domain"/>
</dbReference>
<accession>A0A316Z8B7</accession>
<feature type="compositionally biased region" description="Low complexity" evidence="1">
    <location>
        <begin position="19"/>
        <end position="34"/>
    </location>
</feature>